<dbReference type="Proteomes" id="UP000479692">
    <property type="component" value="Unassembled WGS sequence"/>
</dbReference>
<evidence type="ECO:0000313" key="2">
    <source>
        <dbReference type="Proteomes" id="UP000479692"/>
    </source>
</evidence>
<dbReference type="RefSeq" id="WP_156640735.1">
    <property type="nucleotide sequence ID" value="NZ_WOXT01000001.1"/>
</dbReference>
<protein>
    <submittedName>
        <fullName evidence="1">Uncharacterized protein</fullName>
    </submittedName>
</protein>
<dbReference type="AlphaFoldDB" id="A0A7C9HRC2"/>
<proteinExistence type="predicted"/>
<organism evidence="1 2">
    <name type="scientific">Noviluteimonas gilva</name>
    <dbReference type="NCBI Taxonomy" id="2682097"/>
    <lineage>
        <taxon>Bacteria</taxon>
        <taxon>Pseudomonadati</taxon>
        <taxon>Pseudomonadota</taxon>
        <taxon>Gammaproteobacteria</taxon>
        <taxon>Lysobacterales</taxon>
        <taxon>Lysobacteraceae</taxon>
        <taxon>Noviluteimonas</taxon>
    </lineage>
</organism>
<reference evidence="1 2" key="1">
    <citation type="submission" date="2019-12" db="EMBL/GenBank/DDBJ databases">
        <authorList>
            <person name="Xu J."/>
        </authorList>
    </citation>
    <scope>NUCLEOTIDE SEQUENCE [LARGE SCALE GENOMIC DNA]</scope>
    <source>
        <strain evidence="1 2">HX-5-24</strain>
    </source>
</reference>
<sequence length="65" mass="7679">MSDPWKEYRKAMCFRIADDLRAAALQADEWGHELREKALAQWAERNPYTTQAVAEWIENVGMRRP</sequence>
<evidence type="ECO:0000313" key="1">
    <source>
        <dbReference type="EMBL" id="MUV13551.1"/>
    </source>
</evidence>
<accession>A0A7C9HRC2</accession>
<gene>
    <name evidence="1" type="ORF">GN331_04935</name>
</gene>
<keyword evidence="2" id="KW-1185">Reference proteome</keyword>
<comment type="caution">
    <text evidence="1">The sequence shown here is derived from an EMBL/GenBank/DDBJ whole genome shotgun (WGS) entry which is preliminary data.</text>
</comment>
<name>A0A7C9HRC2_9GAMM</name>
<dbReference type="EMBL" id="WOXT01000001">
    <property type="protein sequence ID" value="MUV13551.1"/>
    <property type="molecule type" value="Genomic_DNA"/>
</dbReference>